<reference evidence="2 3" key="1">
    <citation type="journal article" date="2013" name="ISME J.">
        <title>A metabolic model for members of the genus Tetrasphaera involved in enhanced biological phosphorus removal.</title>
        <authorList>
            <person name="Kristiansen R."/>
            <person name="Nguyen H.T.T."/>
            <person name="Saunders A.M."/>
            <person name="Nielsen J.L."/>
            <person name="Wimmer R."/>
            <person name="Le V.Q."/>
            <person name="McIlroy S.J."/>
            <person name="Petrovski S."/>
            <person name="Seviour R.J."/>
            <person name="Calteau A."/>
            <person name="Nielsen K.L."/>
            <person name="Nielsen P.H."/>
        </authorList>
    </citation>
    <scope>NUCLEOTIDE SEQUENCE [LARGE SCALE GENOMIC DNA]</scope>
    <source>
        <strain evidence="2 3">Lp2</strain>
    </source>
</reference>
<evidence type="ECO:0000313" key="3">
    <source>
        <dbReference type="Proteomes" id="UP000013167"/>
    </source>
</evidence>
<dbReference type="HOGENOM" id="CLU_2653268_0_0_11"/>
<organism evidence="2 3">
    <name type="scientific">Phycicoccus elongatus Lp2</name>
    <dbReference type="NCBI Taxonomy" id="1193181"/>
    <lineage>
        <taxon>Bacteria</taxon>
        <taxon>Bacillati</taxon>
        <taxon>Actinomycetota</taxon>
        <taxon>Actinomycetes</taxon>
        <taxon>Micrococcales</taxon>
        <taxon>Intrasporangiaceae</taxon>
        <taxon>Phycicoccus</taxon>
    </lineage>
</organism>
<evidence type="ECO:0000313" key="2">
    <source>
        <dbReference type="EMBL" id="CCH69035.1"/>
    </source>
</evidence>
<protein>
    <submittedName>
        <fullName evidence="2">Uncharacterized protein</fullName>
    </submittedName>
</protein>
<sequence length="76" mass="8526">MQWATLPVVRFNVKDDLQAADLAARGVSAGRWVISPHERAPGPVHRRGPPLLHRLPQRSAAPQARHRPGRAPQCRW</sequence>
<feature type="region of interest" description="Disordered" evidence="1">
    <location>
        <begin position="36"/>
        <end position="76"/>
    </location>
</feature>
<evidence type="ECO:0000256" key="1">
    <source>
        <dbReference type="SAM" id="MobiDB-lite"/>
    </source>
</evidence>
<accession>N0E032</accession>
<name>N0E032_9MICO</name>
<dbReference type="AlphaFoldDB" id="N0E032"/>
<dbReference type="EMBL" id="CAIZ01000035">
    <property type="protein sequence ID" value="CCH69035.1"/>
    <property type="molecule type" value="Genomic_DNA"/>
</dbReference>
<keyword evidence="3" id="KW-1185">Reference proteome</keyword>
<dbReference type="Proteomes" id="UP000013167">
    <property type="component" value="Unassembled WGS sequence"/>
</dbReference>
<gene>
    <name evidence="2" type="ORF">BN10_130049</name>
</gene>
<comment type="caution">
    <text evidence="2">The sequence shown here is derived from an EMBL/GenBank/DDBJ whole genome shotgun (WGS) entry which is preliminary data.</text>
</comment>
<proteinExistence type="predicted"/>